<protein>
    <submittedName>
        <fullName evidence="3">Nitrogenase-associated protein</fullName>
    </submittedName>
</protein>
<evidence type="ECO:0000313" key="3">
    <source>
        <dbReference type="EMBL" id="ACD90693.1"/>
    </source>
</evidence>
<dbReference type="KEGG" id="cli:Clim_1650"/>
<dbReference type="RefSeq" id="WP_012466566.1">
    <property type="nucleotide sequence ID" value="NC_010803.1"/>
</dbReference>
<accession>B3EDZ1</accession>
<dbReference type="PROSITE" id="PS51353">
    <property type="entry name" value="ARSC"/>
    <property type="match status" value="1"/>
</dbReference>
<organism evidence="3 4">
    <name type="scientific">Chlorobium limicola (strain DSM 245 / NBRC 103803 / 6330)</name>
    <dbReference type="NCBI Taxonomy" id="290315"/>
    <lineage>
        <taxon>Bacteria</taxon>
        <taxon>Pseudomonadati</taxon>
        <taxon>Chlorobiota</taxon>
        <taxon>Chlorobiia</taxon>
        <taxon>Chlorobiales</taxon>
        <taxon>Chlorobiaceae</taxon>
        <taxon>Chlorobium/Pelodictyon group</taxon>
        <taxon>Chlorobium</taxon>
    </lineage>
</organism>
<dbReference type="InterPro" id="IPR036249">
    <property type="entry name" value="Thioredoxin-like_sf"/>
</dbReference>
<gene>
    <name evidence="3" type="ordered locus">Clim_1650</name>
</gene>
<dbReference type="Proteomes" id="UP000008841">
    <property type="component" value="Chromosome"/>
</dbReference>
<dbReference type="CDD" id="cd03033">
    <property type="entry name" value="ArsC_15kD"/>
    <property type="match status" value="1"/>
</dbReference>
<proteinExistence type="inferred from homology"/>
<dbReference type="PANTHER" id="PTHR30041">
    <property type="entry name" value="ARSENATE REDUCTASE"/>
    <property type="match status" value="1"/>
</dbReference>
<reference evidence="3 4" key="1">
    <citation type="submission" date="2008-05" db="EMBL/GenBank/DDBJ databases">
        <title>Complete sequence of Chlorobium limicola DSM 245.</title>
        <authorList>
            <consortium name="US DOE Joint Genome Institute"/>
            <person name="Lucas S."/>
            <person name="Copeland A."/>
            <person name="Lapidus A."/>
            <person name="Glavina del Rio T."/>
            <person name="Dalin E."/>
            <person name="Tice H."/>
            <person name="Bruce D."/>
            <person name="Goodwin L."/>
            <person name="Pitluck S."/>
            <person name="Schmutz J."/>
            <person name="Larimer F."/>
            <person name="Land M."/>
            <person name="Hauser L."/>
            <person name="Kyrpides N."/>
            <person name="Ovchinnikova G."/>
            <person name="Zhao F."/>
            <person name="Li T."/>
            <person name="Liu Z."/>
            <person name="Overmann J."/>
            <person name="Bryant D.A."/>
            <person name="Richardson P."/>
        </authorList>
    </citation>
    <scope>NUCLEOTIDE SEQUENCE [LARGE SCALE GENOMIC DNA]</scope>
    <source>
        <strain evidence="4">DSM 245 / NBRC 103803 / 6330</strain>
    </source>
</reference>
<dbReference type="AlphaFoldDB" id="B3EDZ1"/>
<evidence type="ECO:0000256" key="2">
    <source>
        <dbReference type="PROSITE-ProRule" id="PRU01282"/>
    </source>
</evidence>
<dbReference type="Gene3D" id="3.40.30.10">
    <property type="entry name" value="Glutaredoxin"/>
    <property type="match status" value="1"/>
</dbReference>
<dbReference type="Pfam" id="PF03960">
    <property type="entry name" value="ArsC"/>
    <property type="match status" value="1"/>
</dbReference>
<dbReference type="OrthoDB" id="9794155at2"/>
<dbReference type="EMBL" id="CP001097">
    <property type="protein sequence ID" value="ACD90693.1"/>
    <property type="molecule type" value="Genomic_DNA"/>
</dbReference>
<name>B3EDZ1_CHLL2</name>
<dbReference type="PANTHER" id="PTHR30041:SF8">
    <property type="entry name" value="PROTEIN YFFB"/>
    <property type="match status" value="1"/>
</dbReference>
<sequence length="150" mass="16527">MAAILFFEKPGCRNNAKQKSLLELSGHHVEAVNLLDYPWTKEELSCFLGEKPLAACFNPAAPSVKSGETEPHAYSRNEAIDAMIRNPILIKRPLMKIGTRCIQGFDTAVLRNFISLVPLPGAESVVKSITMTDMDACPHIADFSCTNQNH</sequence>
<dbReference type="STRING" id="290315.Clim_1650"/>
<evidence type="ECO:0000313" key="4">
    <source>
        <dbReference type="Proteomes" id="UP000008841"/>
    </source>
</evidence>
<comment type="similarity">
    <text evidence="1 2">Belongs to the ArsC family.</text>
</comment>
<dbReference type="SUPFAM" id="SSF52833">
    <property type="entry name" value="Thioredoxin-like"/>
    <property type="match status" value="1"/>
</dbReference>
<evidence type="ECO:0000256" key="1">
    <source>
        <dbReference type="ARBA" id="ARBA00007198"/>
    </source>
</evidence>
<dbReference type="HOGENOM" id="CLU_133290_0_0_10"/>
<dbReference type="NCBIfam" id="TIGR01616">
    <property type="entry name" value="nitro_assoc"/>
    <property type="match status" value="1"/>
</dbReference>
<dbReference type="eggNOG" id="COG1393">
    <property type="taxonomic scope" value="Bacteria"/>
</dbReference>
<dbReference type="InterPro" id="IPR006660">
    <property type="entry name" value="Arsenate_reductase-like"/>
</dbReference>
<dbReference type="InterPro" id="IPR006503">
    <property type="entry name" value="Nase-assoc"/>
</dbReference>